<dbReference type="RefSeq" id="WP_216344379.1">
    <property type="nucleotide sequence ID" value="NZ_JAHLEM010000306.1"/>
</dbReference>
<dbReference type="PANTHER" id="PTHR35526">
    <property type="entry name" value="ANTI-SIGMA-F FACTOR RSBW-RELATED"/>
    <property type="match status" value="1"/>
</dbReference>
<protein>
    <submittedName>
        <fullName evidence="2">ATP-binding protein</fullName>
    </submittedName>
</protein>
<name>A0ABS6CKW9_9ACTN</name>
<dbReference type="Pfam" id="PF02518">
    <property type="entry name" value="HATPase_c"/>
    <property type="match status" value="1"/>
</dbReference>
<dbReference type="EMBL" id="JAHLEM010000306">
    <property type="protein sequence ID" value="MBU3867421.1"/>
    <property type="molecule type" value="Genomic_DNA"/>
</dbReference>
<dbReference type="Proteomes" id="UP000720508">
    <property type="component" value="Unassembled WGS sequence"/>
</dbReference>
<dbReference type="GO" id="GO:0005524">
    <property type="term" value="F:ATP binding"/>
    <property type="evidence" value="ECO:0007669"/>
    <property type="project" value="UniProtKB-KW"/>
</dbReference>
<proteinExistence type="predicted"/>
<feature type="domain" description="Histidine kinase/HSP90-like ATPase" evidence="1">
    <location>
        <begin position="48"/>
        <end position="139"/>
    </location>
</feature>
<sequence length="143" mass="14718">MNATAISRTDRTFSLPPSAADVPRIRSALVGALREWGLAEGAELVHTIGLIASELVTNAVIHAGVLTPSIVVILRIGTGGTLELGVRDNCRDIPRPRAASPEAGHGRGMAIADALLAELGGGLTAEPHPDGKTVWARLPGALP</sequence>
<keyword evidence="2" id="KW-0067">ATP-binding</keyword>
<dbReference type="CDD" id="cd16936">
    <property type="entry name" value="HATPase_RsbW-like"/>
    <property type="match status" value="1"/>
</dbReference>
<dbReference type="InterPro" id="IPR050267">
    <property type="entry name" value="Anti-sigma-factor_SerPK"/>
</dbReference>
<organism evidence="2 3">
    <name type="scientific">Streptomyces niphimycinicus</name>
    <dbReference type="NCBI Taxonomy" id="2842201"/>
    <lineage>
        <taxon>Bacteria</taxon>
        <taxon>Bacillati</taxon>
        <taxon>Actinomycetota</taxon>
        <taxon>Actinomycetes</taxon>
        <taxon>Kitasatosporales</taxon>
        <taxon>Streptomycetaceae</taxon>
        <taxon>Streptomyces</taxon>
    </lineage>
</organism>
<evidence type="ECO:0000313" key="3">
    <source>
        <dbReference type="Proteomes" id="UP000720508"/>
    </source>
</evidence>
<accession>A0ABS6CKW9</accession>
<keyword evidence="3" id="KW-1185">Reference proteome</keyword>
<comment type="caution">
    <text evidence="2">The sequence shown here is derived from an EMBL/GenBank/DDBJ whole genome shotgun (WGS) entry which is preliminary data.</text>
</comment>
<evidence type="ECO:0000259" key="1">
    <source>
        <dbReference type="Pfam" id="PF02518"/>
    </source>
</evidence>
<evidence type="ECO:0000313" key="2">
    <source>
        <dbReference type="EMBL" id="MBU3867421.1"/>
    </source>
</evidence>
<keyword evidence="2" id="KW-0547">Nucleotide-binding</keyword>
<dbReference type="InterPro" id="IPR003594">
    <property type="entry name" value="HATPase_dom"/>
</dbReference>
<dbReference type="PANTHER" id="PTHR35526:SF3">
    <property type="entry name" value="ANTI-SIGMA-F FACTOR RSBW"/>
    <property type="match status" value="1"/>
</dbReference>
<gene>
    <name evidence="2" type="ORF">KN815_26190</name>
</gene>
<reference evidence="2 3" key="1">
    <citation type="submission" date="2021-06" db="EMBL/GenBank/DDBJ databases">
        <authorList>
            <person name="Pan X."/>
        </authorList>
    </citation>
    <scope>NUCLEOTIDE SEQUENCE [LARGE SCALE GENOMIC DNA]</scope>
    <source>
        <strain evidence="2 3">4503</strain>
    </source>
</reference>